<name>A0ABW9RTY4_9BACT</name>
<protein>
    <submittedName>
        <fullName evidence="2">DUF4421 domain-containing protein</fullName>
    </submittedName>
</protein>
<organism evidence="2 3">
    <name type="scientific">Fulvivirga kasyanovii</name>
    <dbReference type="NCBI Taxonomy" id="396812"/>
    <lineage>
        <taxon>Bacteria</taxon>
        <taxon>Pseudomonadati</taxon>
        <taxon>Bacteroidota</taxon>
        <taxon>Cytophagia</taxon>
        <taxon>Cytophagales</taxon>
        <taxon>Fulvivirgaceae</taxon>
        <taxon>Fulvivirga</taxon>
    </lineage>
</organism>
<comment type="caution">
    <text evidence="2">The sequence shown here is derived from an EMBL/GenBank/DDBJ whole genome shotgun (WGS) entry which is preliminary data.</text>
</comment>
<feature type="chain" id="PRO_5046403010" evidence="1">
    <location>
        <begin position="21"/>
        <end position="339"/>
    </location>
</feature>
<evidence type="ECO:0000256" key="1">
    <source>
        <dbReference type="SAM" id="SignalP"/>
    </source>
</evidence>
<evidence type="ECO:0000313" key="2">
    <source>
        <dbReference type="EMBL" id="MTI27162.1"/>
    </source>
</evidence>
<keyword evidence="3" id="KW-1185">Reference proteome</keyword>
<sequence>MKKLLLLTAIIAGLCAPAMAQTDSTTSVREAYIQEFPDRFYLKPILTVRNMNMRVDDKLGDQPSVKYEPINNTYLGLGLYMFNLGLELSFRLPSSDEDEEKYGETSAFDFQTNIYTKRWGADVAYQNYEGFYIKNPDNKFLEWKSDEPFIQREDLEIINFQLNGFYMFNNNEFSYRSSYMQADKQKKSAGSFLLGTTFGIFKFLADSSLVPGSEGAANASEVHVQSGKFTTLGILPGYTYNFVVKDFYLNLSFSAGPANIWTRSTTAEGTDTAVKIRPVVGARVAVGYNSERFFCGFSMVSQSVSYGLDNIDVNGQTGNAKLFFGIRFLEKGFMKKNLF</sequence>
<accession>A0ABW9RTY4</accession>
<proteinExistence type="predicted"/>
<dbReference type="InterPro" id="IPR025535">
    <property type="entry name" value="DUF4421"/>
</dbReference>
<dbReference type="Proteomes" id="UP000798808">
    <property type="component" value="Unassembled WGS sequence"/>
</dbReference>
<dbReference type="EMBL" id="SMLW01000615">
    <property type="protein sequence ID" value="MTI27162.1"/>
    <property type="molecule type" value="Genomic_DNA"/>
</dbReference>
<dbReference type="RefSeq" id="WP_155174166.1">
    <property type="nucleotide sequence ID" value="NZ_BAAAFL010000006.1"/>
</dbReference>
<reference evidence="2 3" key="1">
    <citation type="submission" date="2019-02" db="EMBL/GenBank/DDBJ databases">
        <authorList>
            <person name="Goldberg S.R."/>
            <person name="Haltli B.A."/>
            <person name="Correa H."/>
            <person name="Russell K.G."/>
        </authorList>
    </citation>
    <scope>NUCLEOTIDE SEQUENCE [LARGE SCALE GENOMIC DNA]</scope>
    <source>
        <strain evidence="2 3">JCM 16186</strain>
    </source>
</reference>
<evidence type="ECO:0000313" key="3">
    <source>
        <dbReference type="Proteomes" id="UP000798808"/>
    </source>
</evidence>
<dbReference type="Pfam" id="PF14391">
    <property type="entry name" value="DUF4421"/>
    <property type="match status" value="1"/>
</dbReference>
<feature type="signal peptide" evidence="1">
    <location>
        <begin position="1"/>
        <end position="20"/>
    </location>
</feature>
<gene>
    <name evidence="2" type="ORF">E1163_19565</name>
</gene>
<keyword evidence="1" id="KW-0732">Signal</keyword>